<accession>A0A1G4JU40</accession>
<dbReference type="EMBL" id="LT598477">
    <property type="protein sequence ID" value="SCU94299.1"/>
    <property type="molecule type" value="Genomic_DNA"/>
</dbReference>
<dbReference type="OrthoDB" id="10264505at2759"/>
<dbReference type="InterPro" id="IPR013766">
    <property type="entry name" value="Thioredoxin_domain"/>
</dbReference>
<dbReference type="AlphaFoldDB" id="A0A1G4JU40"/>
<keyword evidence="7" id="KW-1185">Reference proteome</keyword>
<dbReference type="InterPro" id="IPR036249">
    <property type="entry name" value="Thioredoxin-like_sf"/>
</dbReference>
<dbReference type="Proteomes" id="UP000191144">
    <property type="component" value="Chromosome F"/>
</dbReference>
<dbReference type="GO" id="GO:0005783">
    <property type="term" value="C:endoplasmic reticulum"/>
    <property type="evidence" value="ECO:0007669"/>
    <property type="project" value="TreeGrafter"/>
</dbReference>
<dbReference type="Pfam" id="PF00085">
    <property type="entry name" value="Thioredoxin"/>
    <property type="match status" value="1"/>
</dbReference>
<keyword evidence="2 4" id="KW-0732">Signal</keyword>
<dbReference type="Gene3D" id="3.40.30.10">
    <property type="entry name" value="Glutaredoxin"/>
    <property type="match status" value="1"/>
</dbReference>
<feature type="signal peptide" evidence="4">
    <location>
        <begin position="1"/>
        <end position="25"/>
    </location>
</feature>
<evidence type="ECO:0000256" key="2">
    <source>
        <dbReference type="ARBA" id="ARBA00022729"/>
    </source>
</evidence>
<evidence type="ECO:0000256" key="3">
    <source>
        <dbReference type="SAM" id="Coils"/>
    </source>
</evidence>
<dbReference type="PROSITE" id="PS51352">
    <property type="entry name" value="THIOREDOXIN_2"/>
    <property type="match status" value="1"/>
</dbReference>
<proteinExistence type="inferred from homology"/>
<dbReference type="PROSITE" id="PS51257">
    <property type="entry name" value="PROKAR_LIPOPROTEIN"/>
    <property type="match status" value="1"/>
</dbReference>
<feature type="domain" description="Thioredoxin" evidence="5">
    <location>
        <begin position="4"/>
        <end position="165"/>
    </location>
</feature>
<gene>
    <name evidence="6" type="ORF">LAME_0F06920G</name>
</gene>
<sequence>MKLLQILTFAVSSILVACRVEEVTSLDFFYDTVNRDAFTVVKYYTTWCSHCKGLAPVFRQLSEKFDSAAVNVTFLEVNCELFGSTICRRLPGYPMVEVIKPLIEQHETGVEPEAVETKSWWSRLLTSIKNRAYSPTWEMDLDRVVEFQGSRDLPILTNFVQKVIENTQQEQAIVNVLSDRSCLDDDCVTMKKYLSLVKDTKKEIKKLEKILELNADKQLESIKLKLALLRTLENRDNTIEDKDEL</sequence>
<dbReference type="PANTHER" id="PTHR45672:SF3">
    <property type="entry name" value="THIOREDOXIN DOMAIN-CONTAINING PROTEIN 5"/>
    <property type="match status" value="1"/>
</dbReference>
<dbReference type="SUPFAM" id="SSF52833">
    <property type="entry name" value="Thioredoxin-like"/>
    <property type="match status" value="1"/>
</dbReference>
<evidence type="ECO:0000313" key="7">
    <source>
        <dbReference type="Proteomes" id="UP000191144"/>
    </source>
</evidence>
<name>A0A1G4JU40_9SACH</name>
<reference evidence="7" key="1">
    <citation type="submission" date="2016-03" db="EMBL/GenBank/DDBJ databases">
        <authorList>
            <person name="Devillers Hugo."/>
        </authorList>
    </citation>
    <scope>NUCLEOTIDE SEQUENCE [LARGE SCALE GENOMIC DNA]</scope>
</reference>
<dbReference type="CDD" id="cd02961">
    <property type="entry name" value="PDI_a_family"/>
    <property type="match status" value="1"/>
</dbReference>
<comment type="similarity">
    <text evidence="1">Belongs to the protein disulfide isomerase family.</text>
</comment>
<keyword evidence="3" id="KW-0175">Coiled coil</keyword>
<evidence type="ECO:0000313" key="6">
    <source>
        <dbReference type="EMBL" id="SCU94299.1"/>
    </source>
</evidence>
<feature type="coiled-coil region" evidence="3">
    <location>
        <begin position="190"/>
        <end position="217"/>
    </location>
</feature>
<organism evidence="6 7">
    <name type="scientific">Lachancea meyersii CBS 8951</name>
    <dbReference type="NCBI Taxonomy" id="1266667"/>
    <lineage>
        <taxon>Eukaryota</taxon>
        <taxon>Fungi</taxon>
        <taxon>Dikarya</taxon>
        <taxon>Ascomycota</taxon>
        <taxon>Saccharomycotina</taxon>
        <taxon>Saccharomycetes</taxon>
        <taxon>Saccharomycetales</taxon>
        <taxon>Saccharomycetaceae</taxon>
        <taxon>Lachancea</taxon>
    </lineage>
</organism>
<protein>
    <submittedName>
        <fullName evidence="6">LAME_0F06920g1_1</fullName>
    </submittedName>
</protein>
<dbReference type="GO" id="GO:0006457">
    <property type="term" value="P:protein folding"/>
    <property type="evidence" value="ECO:0007669"/>
    <property type="project" value="TreeGrafter"/>
</dbReference>
<dbReference type="GO" id="GO:0003756">
    <property type="term" value="F:protein disulfide isomerase activity"/>
    <property type="evidence" value="ECO:0007669"/>
    <property type="project" value="TreeGrafter"/>
</dbReference>
<evidence type="ECO:0000256" key="4">
    <source>
        <dbReference type="SAM" id="SignalP"/>
    </source>
</evidence>
<dbReference type="InterPro" id="IPR051063">
    <property type="entry name" value="PDI"/>
</dbReference>
<evidence type="ECO:0000256" key="1">
    <source>
        <dbReference type="ARBA" id="ARBA00006347"/>
    </source>
</evidence>
<dbReference type="PANTHER" id="PTHR45672">
    <property type="entry name" value="PROTEIN DISULFIDE-ISOMERASE C17H9.14C-RELATED"/>
    <property type="match status" value="1"/>
</dbReference>
<feature type="chain" id="PRO_5009236196" evidence="4">
    <location>
        <begin position="26"/>
        <end position="245"/>
    </location>
</feature>
<evidence type="ECO:0000259" key="5">
    <source>
        <dbReference type="PROSITE" id="PS51352"/>
    </source>
</evidence>